<organism evidence="2 3">
    <name type="scientific">Aurantimicrobium minutum</name>
    <dbReference type="NCBI Taxonomy" id="708131"/>
    <lineage>
        <taxon>Bacteria</taxon>
        <taxon>Bacillati</taxon>
        <taxon>Actinomycetota</taxon>
        <taxon>Actinomycetes</taxon>
        <taxon>Micrococcales</taxon>
        <taxon>Microbacteriaceae</taxon>
        <taxon>Aurantimicrobium</taxon>
    </lineage>
</organism>
<dbReference type="Proteomes" id="UP000243847">
    <property type="component" value="Chromosome sequence1"/>
</dbReference>
<gene>
    <name evidence="2" type="ORF">AUMI_114490</name>
</gene>
<evidence type="ECO:0000313" key="2">
    <source>
        <dbReference type="EMBL" id="BAU99991.1"/>
    </source>
</evidence>
<accession>A0A173LZP6</accession>
<evidence type="ECO:0000259" key="1">
    <source>
        <dbReference type="Pfam" id="PF20376"/>
    </source>
</evidence>
<sequence>MAPTIALATKHGKLAQIAPAFERIPEWELTLAEIDTDEFGTFSGEIPRTLSPRDAAIAKARVGAELLGTDYGLASEGSIGAHPHMPWVTSDHELLALVCVSKDFVIVESHLSADIRAHKETVDEHTDLELLVSRLDLPTHGANILYHQDNELVVLKGIQDPEMFIVELNTLLGSSVENLRVESDFRAMSSPSRQENIRACAERLVTRISSNCASCGEIGWGKVGYEFGLPCSGCGQMVTSVPHSETFGCVACDYSEVVSLGQHSIDPARCDFCNP</sequence>
<evidence type="ECO:0000313" key="3">
    <source>
        <dbReference type="Proteomes" id="UP000243847"/>
    </source>
</evidence>
<dbReference type="InterPro" id="IPR046612">
    <property type="entry name" value="DUF6671"/>
</dbReference>
<dbReference type="GeneID" id="80452641"/>
<name>A0A173LZP6_9MICO</name>
<dbReference type="AlphaFoldDB" id="A0A173LZP6"/>
<protein>
    <recommendedName>
        <fullName evidence="1">DUF6671 domain-containing protein</fullName>
    </recommendedName>
</protein>
<dbReference type="RefSeq" id="WP_096383053.1">
    <property type="nucleotide sequence ID" value="NZ_AP017457.1"/>
</dbReference>
<proteinExistence type="predicted"/>
<dbReference type="KEGG" id="amin:AUMI_114490"/>
<dbReference type="EMBL" id="AP017457">
    <property type="protein sequence ID" value="BAU99991.1"/>
    <property type="molecule type" value="Genomic_DNA"/>
</dbReference>
<dbReference type="OrthoDB" id="9793837at2"/>
<reference evidence="2 3" key="1">
    <citation type="journal article" date="2016" name="Genome Announc.">
        <title>Complete Genome Sequence of Aurantimicrobium minutum Type Strain KNCT, a Planktonic Ultramicrobacterium Isolated from River Water.</title>
        <authorList>
            <person name="Nakai R."/>
            <person name="Fujisawa T."/>
            <person name="Nakamura Y."/>
            <person name="Nishide H."/>
            <person name="Uchiyama I."/>
            <person name="Baba T."/>
            <person name="Toyoda A."/>
            <person name="Fujiyama A."/>
            <person name="Naganuma T."/>
            <person name="Niki H."/>
        </authorList>
    </citation>
    <scope>NUCLEOTIDE SEQUENCE [LARGE SCALE GENOMIC DNA]</scope>
    <source>
        <strain evidence="2 3">KNC</strain>
    </source>
</reference>
<feature type="domain" description="DUF6671" evidence="1">
    <location>
        <begin position="62"/>
        <end position="275"/>
    </location>
</feature>
<dbReference type="Pfam" id="PF20376">
    <property type="entry name" value="DUF6671"/>
    <property type="match status" value="1"/>
</dbReference>